<dbReference type="EMBL" id="JAGYWB010000012">
    <property type="protein sequence ID" value="KAI0501751.1"/>
    <property type="molecule type" value="Genomic_DNA"/>
</dbReference>
<dbReference type="GO" id="GO:0070475">
    <property type="term" value="P:rRNA base methylation"/>
    <property type="evidence" value="ECO:0007669"/>
    <property type="project" value="InterPro"/>
</dbReference>
<dbReference type="GO" id="GO:0005737">
    <property type="term" value="C:cytoplasm"/>
    <property type="evidence" value="ECO:0007669"/>
    <property type="project" value="TreeGrafter"/>
</dbReference>
<keyword evidence="3" id="KW-1185">Reference proteome</keyword>
<dbReference type="InterPro" id="IPR019446">
    <property type="entry name" value="BMT5-like"/>
</dbReference>
<reference evidence="2" key="1">
    <citation type="journal article" date="2022" name="Front. Genet.">
        <title>Chromosome-Scale Assembly of the Dendrobium nobile Genome Provides Insights Into the Molecular Mechanism of the Biosynthesis of the Medicinal Active Ingredient of Dendrobium.</title>
        <authorList>
            <person name="Xu Q."/>
            <person name="Niu S.-C."/>
            <person name="Li K.-L."/>
            <person name="Zheng P.-J."/>
            <person name="Zhang X.-J."/>
            <person name="Jia Y."/>
            <person name="Liu Y."/>
            <person name="Niu Y.-X."/>
            <person name="Yu L.-H."/>
            <person name="Chen D.-F."/>
            <person name="Zhang G.-Q."/>
        </authorList>
    </citation>
    <scope>NUCLEOTIDE SEQUENCE</scope>
    <source>
        <tissue evidence="2">Leaf</tissue>
    </source>
</reference>
<protein>
    <recommendedName>
        <fullName evidence="1">25S rRNA (uridine-N(3))-methyltransferase BMT5-like domain-containing protein</fullName>
    </recommendedName>
</protein>
<accession>A0A8T3B077</accession>
<dbReference type="PANTHER" id="PTHR11538">
    <property type="entry name" value="PHENYLALANYL-TRNA SYNTHETASE"/>
    <property type="match status" value="1"/>
</dbReference>
<feature type="domain" description="25S rRNA (uridine-N(3))-methyltransferase BMT5-like" evidence="1">
    <location>
        <begin position="2"/>
        <end position="115"/>
    </location>
</feature>
<gene>
    <name evidence="2" type="ORF">KFK09_016696</name>
</gene>
<evidence type="ECO:0000259" key="1">
    <source>
        <dbReference type="Pfam" id="PF10354"/>
    </source>
</evidence>
<dbReference type="Pfam" id="PF10354">
    <property type="entry name" value="BMT5-like"/>
    <property type="match status" value="1"/>
</dbReference>
<evidence type="ECO:0000313" key="3">
    <source>
        <dbReference type="Proteomes" id="UP000829196"/>
    </source>
</evidence>
<dbReference type="AlphaFoldDB" id="A0A8T3B077"/>
<organism evidence="2 3">
    <name type="scientific">Dendrobium nobile</name>
    <name type="common">Orchid</name>
    <dbReference type="NCBI Taxonomy" id="94219"/>
    <lineage>
        <taxon>Eukaryota</taxon>
        <taxon>Viridiplantae</taxon>
        <taxon>Streptophyta</taxon>
        <taxon>Embryophyta</taxon>
        <taxon>Tracheophyta</taxon>
        <taxon>Spermatophyta</taxon>
        <taxon>Magnoliopsida</taxon>
        <taxon>Liliopsida</taxon>
        <taxon>Asparagales</taxon>
        <taxon>Orchidaceae</taxon>
        <taxon>Epidendroideae</taxon>
        <taxon>Malaxideae</taxon>
        <taxon>Dendrobiinae</taxon>
        <taxon>Dendrobium</taxon>
    </lineage>
</organism>
<evidence type="ECO:0000313" key="2">
    <source>
        <dbReference type="EMBL" id="KAI0501751.1"/>
    </source>
</evidence>
<dbReference type="GO" id="GO:0070042">
    <property type="term" value="F:rRNA (uridine-N3-)-methyltransferase activity"/>
    <property type="evidence" value="ECO:0007669"/>
    <property type="project" value="InterPro"/>
</dbReference>
<sequence>MGASIVHGVDATKMKFHAGLRTRRFDRIVFNFPHAGFKGKEDHPQLIKLHRQLVRGFFRNAGHMLRPYGEVHVSHKTAVPFSHWNLEELAAENSLVLVESANFCIEDYPGYNNKRGDGSRSDIPFPLGKCSTFKFIIGHIHKTKNPLTKIDLLPSQPSIIPVADNRIVYGNIPIDHVHRPVNYERIPRSINGLAHRDTTNLWPFSSFNSLGLRMQGTNDFEFREKAPLPLCRINNFSLGMVELQVSTFPGVSLRSSFPLISSYNTDLLEAQRRISLSYNYLRHYEELHSRGVSILECRRMFQRQAGWGWDEETRRRELFLCHGI</sequence>
<dbReference type="PANTHER" id="PTHR11538:SF26">
    <property type="entry name" value="FERREDOXIN-FOLD ANTICODON-BINDING DOMAIN-CONTAINING PROTEIN 1"/>
    <property type="match status" value="1"/>
</dbReference>
<comment type="caution">
    <text evidence="2">The sequence shown here is derived from an EMBL/GenBank/DDBJ whole genome shotgun (WGS) entry which is preliminary data.</text>
</comment>
<dbReference type="OrthoDB" id="273345at2759"/>
<dbReference type="Proteomes" id="UP000829196">
    <property type="component" value="Unassembled WGS sequence"/>
</dbReference>
<proteinExistence type="predicted"/>
<name>A0A8T3B077_DENNO</name>